<comment type="caution">
    <text evidence="1">The sequence shown here is derived from an EMBL/GenBank/DDBJ whole genome shotgun (WGS) entry which is preliminary data.</text>
</comment>
<evidence type="ECO:0000313" key="2">
    <source>
        <dbReference type="Proteomes" id="UP001163603"/>
    </source>
</evidence>
<dbReference type="Proteomes" id="UP001163603">
    <property type="component" value="Chromosome 3"/>
</dbReference>
<reference evidence="2" key="1">
    <citation type="journal article" date="2023" name="G3 (Bethesda)">
        <title>Genome assembly and association tests identify interacting loci associated with vigor, precocity, and sex in interspecific pistachio rootstocks.</title>
        <authorList>
            <person name="Palmer W."/>
            <person name="Jacygrad E."/>
            <person name="Sagayaradj S."/>
            <person name="Cavanaugh K."/>
            <person name="Han R."/>
            <person name="Bertier L."/>
            <person name="Beede B."/>
            <person name="Kafkas S."/>
            <person name="Golino D."/>
            <person name="Preece J."/>
            <person name="Michelmore R."/>
        </authorList>
    </citation>
    <scope>NUCLEOTIDE SEQUENCE [LARGE SCALE GENOMIC DNA]</scope>
</reference>
<organism evidence="1 2">
    <name type="scientific">Pistacia integerrima</name>
    <dbReference type="NCBI Taxonomy" id="434235"/>
    <lineage>
        <taxon>Eukaryota</taxon>
        <taxon>Viridiplantae</taxon>
        <taxon>Streptophyta</taxon>
        <taxon>Embryophyta</taxon>
        <taxon>Tracheophyta</taxon>
        <taxon>Spermatophyta</taxon>
        <taxon>Magnoliopsida</taxon>
        <taxon>eudicotyledons</taxon>
        <taxon>Gunneridae</taxon>
        <taxon>Pentapetalae</taxon>
        <taxon>rosids</taxon>
        <taxon>malvids</taxon>
        <taxon>Sapindales</taxon>
        <taxon>Anacardiaceae</taxon>
        <taxon>Pistacia</taxon>
    </lineage>
</organism>
<sequence>MGSKRSSSQRYLTCLTCTSVSRSFRKSQKHIQLFHYCTIAYLQRRQTKRVCMRCLS</sequence>
<gene>
    <name evidence="1" type="ORF">Pint_04205</name>
</gene>
<proteinExistence type="predicted"/>
<evidence type="ECO:0000313" key="1">
    <source>
        <dbReference type="EMBL" id="KAJ0046358.1"/>
    </source>
</evidence>
<dbReference type="EMBL" id="CM047738">
    <property type="protein sequence ID" value="KAJ0046358.1"/>
    <property type="molecule type" value="Genomic_DNA"/>
</dbReference>
<accession>A0ACC0Z851</accession>
<protein>
    <submittedName>
        <fullName evidence="1">Uncharacterized protein</fullName>
    </submittedName>
</protein>
<name>A0ACC0Z851_9ROSI</name>
<keyword evidence="2" id="KW-1185">Reference proteome</keyword>